<protein>
    <submittedName>
        <fullName evidence="2">ImmA/IrrE family metallo-endopeptidase</fullName>
    </submittedName>
</protein>
<dbReference type="RefSeq" id="WP_160175587.1">
    <property type="nucleotide sequence ID" value="NZ_QXWP01000003.1"/>
</dbReference>
<evidence type="ECO:0000313" key="3">
    <source>
        <dbReference type="Proteomes" id="UP000481807"/>
    </source>
</evidence>
<name>A0AB36BHM6_STAWA</name>
<feature type="domain" description="IrrE N-terminal-like" evidence="1">
    <location>
        <begin position="32"/>
        <end position="119"/>
    </location>
</feature>
<proteinExistence type="predicted"/>
<sequence length="160" mass="19148">MGKYEDLLIKYNHLYIEESKNMPDHLSGMCVDGDIFINSNRSITQQLEILAEEIAHYKLTHGNITNDKEFNNRKFENYARRYAKEQLISLNDIINAFKHGIHNLYELAQFFEVTEHYTLETLEYYKQKYGLTTRHGKYVIQFEPLRVFEYKNLNQRGNIK</sequence>
<gene>
    <name evidence="2" type="ORF">D3Z30_06210</name>
</gene>
<accession>A0AB36BHM6</accession>
<comment type="caution">
    <text evidence="2">The sequence shown here is derived from an EMBL/GenBank/DDBJ whole genome shotgun (WGS) entry which is preliminary data.</text>
</comment>
<evidence type="ECO:0000259" key="1">
    <source>
        <dbReference type="Pfam" id="PF06114"/>
    </source>
</evidence>
<dbReference type="AlphaFoldDB" id="A0AB36BHM6"/>
<organism evidence="2 3">
    <name type="scientific">Staphylococcus warneri</name>
    <dbReference type="NCBI Taxonomy" id="1292"/>
    <lineage>
        <taxon>Bacteria</taxon>
        <taxon>Bacillati</taxon>
        <taxon>Bacillota</taxon>
        <taxon>Bacilli</taxon>
        <taxon>Bacillales</taxon>
        <taxon>Staphylococcaceae</taxon>
        <taxon>Staphylococcus</taxon>
    </lineage>
</organism>
<dbReference type="Pfam" id="PF06114">
    <property type="entry name" value="Peptidase_M78"/>
    <property type="match status" value="1"/>
</dbReference>
<dbReference type="Proteomes" id="UP000481807">
    <property type="component" value="Unassembled WGS sequence"/>
</dbReference>
<dbReference type="EMBL" id="QXWP01000003">
    <property type="protein sequence ID" value="NBH30570.1"/>
    <property type="molecule type" value="Genomic_DNA"/>
</dbReference>
<evidence type="ECO:0000313" key="2">
    <source>
        <dbReference type="EMBL" id="NBH30570.1"/>
    </source>
</evidence>
<reference evidence="2 3" key="1">
    <citation type="submission" date="2018-08" db="EMBL/GenBank/DDBJ databases">
        <title>Murine metabolic-syndrome-specific gut microbial biobank.</title>
        <authorList>
            <person name="Liu C."/>
        </authorList>
    </citation>
    <scope>NUCLEOTIDE SEQUENCE [LARGE SCALE GENOMIC DNA]</scope>
    <source>
        <strain evidence="2 3">1XD21-27</strain>
    </source>
</reference>
<dbReference type="InterPro" id="IPR010359">
    <property type="entry name" value="IrrE_HExxH"/>
</dbReference>